<dbReference type="HAMAP" id="MF_01925">
    <property type="entry name" value="P5C_reductase"/>
    <property type="match status" value="1"/>
</dbReference>
<dbReference type="InterPro" id="IPR000304">
    <property type="entry name" value="Pyrroline-COOH_reductase"/>
</dbReference>
<keyword evidence="4 7" id="KW-0641">Proline biosynthesis</keyword>
<proteinExistence type="inferred from homology"/>
<dbReference type="EMBL" id="AP031322">
    <property type="protein sequence ID" value="BFH73720.1"/>
    <property type="molecule type" value="Genomic_DNA"/>
</dbReference>
<keyword evidence="3 4" id="KW-0560">Oxidoreductase</keyword>
<evidence type="ECO:0000259" key="8">
    <source>
        <dbReference type="Pfam" id="PF03807"/>
    </source>
</evidence>
<dbReference type="Pfam" id="PF03807">
    <property type="entry name" value="F420_oxidored"/>
    <property type="match status" value="1"/>
</dbReference>
<dbReference type="Gene3D" id="1.10.3730.10">
    <property type="entry name" value="ProC C-terminal domain-like"/>
    <property type="match status" value="1"/>
</dbReference>
<dbReference type="NCBIfam" id="TIGR00112">
    <property type="entry name" value="proC"/>
    <property type="match status" value="1"/>
</dbReference>
<dbReference type="SUPFAM" id="SSF51735">
    <property type="entry name" value="NAD(P)-binding Rossmann-fold domains"/>
    <property type="match status" value="1"/>
</dbReference>
<protein>
    <recommendedName>
        <fullName evidence="4 5">Pyrroline-5-carboxylate reductase</fullName>
        <shortName evidence="4">P5C reductase</shortName>
        <shortName evidence="4">P5CR</shortName>
        <ecNumber evidence="4 5">1.5.1.2</ecNumber>
    </recommendedName>
    <alternativeName>
        <fullName evidence="4">PCA reductase</fullName>
    </alternativeName>
</protein>
<dbReference type="GO" id="GO:0055129">
    <property type="term" value="P:L-proline biosynthetic process"/>
    <property type="evidence" value="ECO:0007669"/>
    <property type="project" value="UniProtKB-UniRule"/>
</dbReference>
<feature type="binding site" evidence="6">
    <location>
        <begin position="63"/>
        <end position="66"/>
    </location>
    <ligand>
        <name>NADP(+)</name>
        <dbReference type="ChEBI" id="CHEBI:58349"/>
    </ligand>
</feature>
<dbReference type="EC" id="1.5.1.2" evidence="4 5"/>
<dbReference type="InterPro" id="IPR008927">
    <property type="entry name" value="6-PGluconate_DH-like_C_sf"/>
</dbReference>
<dbReference type="Pfam" id="PF14748">
    <property type="entry name" value="P5CR_dimer"/>
    <property type="match status" value="1"/>
</dbReference>
<sequence>MKVAIIGVGKIGYAILKGVKSLNAEIIGTGRSEITIERIKKEGVEATKDNDYAVRKSEIVILAVKPQHFNSVLREVSKTAWNGKKIVSIMAGIKISTLVRLTGAKVYRAMPNINAIVGKATTALAEEKDEEIEKIFKTLGSVYWVSEELLDAWTAIIGSGPAFIAEIIDAFALGAVACGMPRDLAYEAILDMVEGTVTTLKREKTHPVLLRDQVTTPAGTTIRGLMTMESEGIKSAIIKTIEAAYQRSATIGKEIDKMFENTE</sequence>
<evidence type="ECO:0000256" key="1">
    <source>
        <dbReference type="ARBA" id="ARBA00005525"/>
    </source>
</evidence>
<accession>A0AAT9GSS9</accession>
<name>A0AAT9GSS9_9CREN</name>
<keyword evidence="2 4" id="KW-0521">NADP</keyword>
<dbReference type="KEGG" id="sjv:SJAV_16640"/>
<keyword evidence="4 7" id="KW-0028">Amino-acid biosynthesis</keyword>
<evidence type="ECO:0000256" key="4">
    <source>
        <dbReference type="HAMAP-Rule" id="MF_01925"/>
    </source>
</evidence>
<evidence type="ECO:0000259" key="9">
    <source>
        <dbReference type="Pfam" id="PF14748"/>
    </source>
</evidence>
<evidence type="ECO:0000256" key="5">
    <source>
        <dbReference type="NCBIfam" id="TIGR00112"/>
    </source>
</evidence>
<comment type="function">
    <text evidence="4">Catalyzes the reduction of 1-pyrroline-5-carboxylate (PCA) to L-proline.</text>
</comment>
<dbReference type="PROSITE" id="PS00521">
    <property type="entry name" value="P5CR"/>
    <property type="match status" value="1"/>
</dbReference>
<evidence type="ECO:0000256" key="7">
    <source>
        <dbReference type="RuleBase" id="RU003903"/>
    </source>
</evidence>
<dbReference type="Gene3D" id="3.40.50.720">
    <property type="entry name" value="NAD(P)-binding Rossmann-like Domain"/>
    <property type="match status" value="1"/>
</dbReference>
<dbReference type="GO" id="GO:0005737">
    <property type="term" value="C:cytoplasm"/>
    <property type="evidence" value="ECO:0007669"/>
    <property type="project" value="UniProtKB-SubCell"/>
</dbReference>
<dbReference type="GO" id="GO:0004735">
    <property type="term" value="F:pyrroline-5-carboxylate reductase activity"/>
    <property type="evidence" value="ECO:0007669"/>
    <property type="project" value="UniProtKB-UniRule"/>
</dbReference>
<dbReference type="InterPro" id="IPR036291">
    <property type="entry name" value="NAD(P)-bd_dom_sf"/>
</dbReference>
<dbReference type="PANTHER" id="PTHR11645">
    <property type="entry name" value="PYRROLINE-5-CARBOXYLATE REDUCTASE"/>
    <property type="match status" value="1"/>
</dbReference>
<evidence type="ECO:0000256" key="3">
    <source>
        <dbReference type="ARBA" id="ARBA00023002"/>
    </source>
</evidence>
<comment type="similarity">
    <text evidence="1 4 7">Belongs to the pyrroline-5-carboxylate reductase family.</text>
</comment>
<evidence type="ECO:0000256" key="6">
    <source>
        <dbReference type="PIRSR" id="PIRSR000193-1"/>
    </source>
</evidence>
<feature type="domain" description="Pyrroline-5-carboxylate reductase catalytic N-terminal" evidence="8">
    <location>
        <begin position="2"/>
        <end position="92"/>
    </location>
</feature>
<comment type="pathway">
    <text evidence="4 7">Amino-acid biosynthesis; L-proline biosynthesis; L-proline from L-glutamate 5-semialdehyde: step 1/1.</text>
</comment>
<dbReference type="InterPro" id="IPR053790">
    <property type="entry name" value="P5CR-like_CS"/>
</dbReference>
<dbReference type="PANTHER" id="PTHR11645:SF0">
    <property type="entry name" value="PYRROLINE-5-CARBOXYLATE REDUCTASE 3"/>
    <property type="match status" value="1"/>
</dbReference>
<comment type="catalytic activity">
    <reaction evidence="4">
        <text>L-proline + NAD(+) = (S)-1-pyrroline-5-carboxylate + NADH + 2 H(+)</text>
        <dbReference type="Rhea" id="RHEA:14105"/>
        <dbReference type="ChEBI" id="CHEBI:15378"/>
        <dbReference type="ChEBI" id="CHEBI:17388"/>
        <dbReference type="ChEBI" id="CHEBI:57540"/>
        <dbReference type="ChEBI" id="CHEBI:57945"/>
        <dbReference type="ChEBI" id="CHEBI:60039"/>
        <dbReference type="EC" id="1.5.1.2"/>
    </reaction>
</comment>
<dbReference type="FunFam" id="1.10.3730.10:FF:000001">
    <property type="entry name" value="Pyrroline-5-carboxylate reductase"/>
    <property type="match status" value="1"/>
</dbReference>
<reference evidence="10" key="1">
    <citation type="submission" date="2024-03" db="EMBL/GenBank/DDBJ databases">
        <title>Complete genome sequence of Sulfurisphaera javensis strain KD-1.</title>
        <authorList>
            <person name="Sakai H."/>
            <person name="Nur N."/>
            <person name="Suwanto A."/>
            <person name="Kurosawa N."/>
        </authorList>
    </citation>
    <scope>NUCLEOTIDE SEQUENCE</scope>
    <source>
        <strain evidence="10">KD-1</strain>
    </source>
</reference>
<comment type="catalytic activity">
    <reaction evidence="4 7">
        <text>L-proline + NADP(+) = (S)-1-pyrroline-5-carboxylate + NADPH + 2 H(+)</text>
        <dbReference type="Rhea" id="RHEA:14109"/>
        <dbReference type="ChEBI" id="CHEBI:15378"/>
        <dbReference type="ChEBI" id="CHEBI:17388"/>
        <dbReference type="ChEBI" id="CHEBI:57783"/>
        <dbReference type="ChEBI" id="CHEBI:58349"/>
        <dbReference type="ChEBI" id="CHEBI:60039"/>
        <dbReference type="EC" id="1.5.1.2"/>
    </reaction>
</comment>
<organism evidence="10">
    <name type="scientific">Sulfurisphaera javensis</name>
    <dbReference type="NCBI Taxonomy" id="2049879"/>
    <lineage>
        <taxon>Archaea</taxon>
        <taxon>Thermoproteota</taxon>
        <taxon>Thermoprotei</taxon>
        <taxon>Sulfolobales</taxon>
        <taxon>Sulfolobaceae</taxon>
        <taxon>Sulfurisphaera</taxon>
    </lineage>
</organism>
<dbReference type="InterPro" id="IPR029036">
    <property type="entry name" value="P5CR_dimer"/>
</dbReference>
<feature type="binding site" evidence="6">
    <location>
        <position position="50"/>
    </location>
    <ligand>
        <name>NADPH</name>
        <dbReference type="ChEBI" id="CHEBI:57783"/>
    </ligand>
</feature>
<dbReference type="InterPro" id="IPR028939">
    <property type="entry name" value="P5C_Rdtase_cat_N"/>
</dbReference>
<evidence type="ECO:0000313" key="10">
    <source>
        <dbReference type="EMBL" id="BFH73720.1"/>
    </source>
</evidence>
<feature type="domain" description="Pyrroline-5-carboxylate reductase dimerisation" evidence="9">
    <location>
        <begin position="147"/>
        <end position="249"/>
    </location>
</feature>
<evidence type="ECO:0000256" key="2">
    <source>
        <dbReference type="ARBA" id="ARBA00022857"/>
    </source>
</evidence>
<gene>
    <name evidence="4 10" type="primary">proC</name>
    <name evidence="10" type="ORF">SJAV_16640</name>
</gene>
<comment type="subcellular location">
    <subcellularLocation>
        <location evidence="4">Cytoplasm</location>
    </subcellularLocation>
</comment>
<keyword evidence="4" id="KW-0963">Cytoplasm</keyword>
<dbReference type="AlphaFoldDB" id="A0AAT9GSS9"/>
<dbReference type="SUPFAM" id="SSF48179">
    <property type="entry name" value="6-phosphogluconate dehydrogenase C-terminal domain-like"/>
    <property type="match status" value="1"/>
</dbReference>
<dbReference type="PIRSF" id="PIRSF000193">
    <property type="entry name" value="Pyrrol-5-carb_rd"/>
    <property type="match status" value="1"/>
</dbReference>